<organism evidence="3 4">
    <name type="scientific">Polarella glacialis</name>
    <name type="common">Dinoflagellate</name>
    <dbReference type="NCBI Taxonomy" id="89957"/>
    <lineage>
        <taxon>Eukaryota</taxon>
        <taxon>Sar</taxon>
        <taxon>Alveolata</taxon>
        <taxon>Dinophyceae</taxon>
        <taxon>Suessiales</taxon>
        <taxon>Suessiaceae</taxon>
        <taxon>Polarella</taxon>
    </lineage>
</organism>
<dbReference type="AlphaFoldDB" id="A0A813GV87"/>
<reference evidence="3" key="1">
    <citation type="submission" date="2021-02" db="EMBL/GenBank/DDBJ databases">
        <authorList>
            <person name="Dougan E. K."/>
            <person name="Rhodes N."/>
            <person name="Thang M."/>
            <person name="Chan C."/>
        </authorList>
    </citation>
    <scope>NUCLEOTIDE SEQUENCE</scope>
</reference>
<feature type="region of interest" description="Disordered" evidence="2">
    <location>
        <begin position="25"/>
        <end position="56"/>
    </location>
</feature>
<feature type="coiled-coil region" evidence="1">
    <location>
        <begin position="327"/>
        <end position="373"/>
    </location>
</feature>
<accession>A0A813GV87</accession>
<feature type="region of interest" description="Disordered" evidence="2">
    <location>
        <begin position="70"/>
        <end position="134"/>
    </location>
</feature>
<proteinExistence type="predicted"/>
<sequence length="383" mass="40084">LGAAASGGRARMDLGNSLRFDERVAVAESPSGHVTTPRDYNRHHSPSRPPVGMSGMQSAHIRFDNRAQLSESGSLDEATWPALGGPTGAAEIARRTTETGSRRAPGSPPGPQMTAGAARAAWGSPAPPCRAGWAEASPPRAAWTCLPRACGCLPRDWDRQVLLRRGGAELRSRSRSPEAAPTAPPPQPQVGRGIAPPAAPAAVGRGIAPPAAGDYSDDFEEQAFKACSPKACSPKACGVAPPAALGVAPPAALGAGARGVAPPAAKSQFAMTAELFGGAVAPPPAAPTSPAVPQLPPQQLLPVAVAAPRPPGQSPQQPQPVAPRLDILDMRRKLDEEERRLSEAKLMPIQLQVQELEARRLQEQGQVRQMELQYQLRQSELQQ</sequence>
<feature type="non-terminal residue" evidence="3">
    <location>
        <position position="1"/>
    </location>
</feature>
<evidence type="ECO:0000313" key="4">
    <source>
        <dbReference type="Proteomes" id="UP000654075"/>
    </source>
</evidence>
<feature type="compositionally biased region" description="Low complexity" evidence="2">
    <location>
        <begin position="115"/>
        <end position="124"/>
    </location>
</feature>
<keyword evidence="1" id="KW-0175">Coiled coil</keyword>
<feature type="region of interest" description="Disordered" evidence="2">
    <location>
        <begin position="168"/>
        <end position="206"/>
    </location>
</feature>
<protein>
    <submittedName>
        <fullName evidence="3">Uncharacterized protein</fullName>
    </submittedName>
</protein>
<feature type="compositionally biased region" description="Low complexity" evidence="2">
    <location>
        <begin position="190"/>
        <end position="206"/>
    </location>
</feature>
<dbReference type="EMBL" id="CAJNNV010029108">
    <property type="protein sequence ID" value="CAE8627130.1"/>
    <property type="molecule type" value="Genomic_DNA"/>
</dbReference>
<feature type="compositionally biased region" description="Basic and acidic residues" evidence="2">
    <location>
        <begin position="92"/>
        <end position="101"/>
    </location>
</feature>
<comment type="caution">
    <text evidence="3">The sequence shown here is derived from an EMBL/GenBank/DDBJ whole genome shotgun (WGS) entry which is preliminary data.</text>
</comment>
<keyword evidence="4" id="KW-1185">Reference proteome</keyword>
<evidence type="ECO:0000256" key="2">
    <source>
        <dbReference type="SAM" id="MobiDB-lite"/>
    </source>
</evidence>
<evidence type="ECO:0000313" key="3">
    <source>
        <dbReference type="EMBL" id="CAE8627130.1"/>
    </source>
</evidence>
<dbReference type="Proteomes" id="UP000654075">
    <property type="component" value="Unassembled WGS sequence"/>
</dbReference>
<name>A0A813GV87_POLGL</name>
<feature type="non-terminal residue" evidence="3">
    <location>
        <position position="383"/>
    </location>
</feature>
<evidence type="ECO:0000256" key="1">
    <source>
        <dbReference type="SAM" id="Coils"/>
    </source>
</evidence>
<gene>
    <name evidence="3" type="ORF">PGLA1383_LOCUS43961</name>
</gene>